<dbReference type="InterPro" id="IPR002641">
    <property type="entry name" value="PNPLA_dom"/>
</dbReference>
<feature type="active site" description="Proton acceptor" evidence="2">
    <location>
        <position position="302"/>
    </location>
</feature>
<feature type="domain" description="PNPLA" evidence="3">
    <location>
        <begin position="13"/>
        <end position="315"/>
    </location>
</feature>
<feature type="active site" description="Nucleophile" evidence="2">
    <location>
        <position position="64"/>
    </location>
</feature>
<dbReference type="Proteomes" id="UP000189462">
    <property type="component" value="Unassembled WGS sequence"/>
</dbReference>
<reference evidence="4 5" key="1">
    <citation type="submission" date="2017-02" db="EMBL/GenBank/DDBJ databases">
        <title>Genomic diversity within the haloalkaliphilic genus Thioalkalivibrio.</title>
        <authorList>
            <person name="Ahn A.-C."/>
            <person name="Meier-Kolthoff J."/>
            <person name="Overmars L."/>
            <person name="Richter M."/>
            <person name="Woyke T."/>
            <person name="Sorokin D.Y."/>
            <person name="Muyzer G."/>
        </authorList>
    </citation>
    <scope>NUCLEOTIDE SEQUENCE [LARGE SCALE GENOMIC DNA]</scope>
    <source>
        <strain evidence="4 5">ALJD</strain>
    </source>
</reference>
<accession>A0A1V3NGF8</accession>
<gene>
    <name evidence="4" type="ORF">B1C78_09415</name>
</gene>
<name>A0A1V3NGF8_9GAMM</name>
<evidence type="ECO:0000256" key="2">
    <source>
        <dbReference type="PROSITE-ProRule" id="PRU01161"/>
    </source>
</evidence>
<protein>
    <recommendedName>
        <fullName evidence="3">PNPLA domain-containing protein</fullName>
    </recommendedName>
</protein>
<dbReference type="RefSeq" id="WP_077278896.1">
    <property type="nucleotide sequence ID" value="NZ_MVBK01000051.1"/>
</dbReference>
<keyword evidence="2" id="KW-0442">Lipid degradation</keyword>
<comment type="caution">
    <text evidence="4">The sequence shown here is derived from an EMBL/GenBank/DDBJ whole genome shotgun (WGS) entry which is preliminary data.</text>
</comment>
<keyword evidence="1 2" id="KW-0443">Lipid metabolism</keyword>
<dbReference type="OrthoDB" id="1488362at2"/>
<dbReference type="Pfam" id="PF01734">
    <property type="entry name" value="Patatin"/>
    <property type="match status" value="1"/>
</dbReference>
<keyword evidence="2" id="KW-0378">Hydrolase</keyword>
<dbReference type="SUPFAM" id="SSF52151">
    <property type="entry name" value="FabD/lysophospholipase-like"/>
    <property type="match status" value="1"/>
</dbReference>
<comment type="caution">
    <text evidence="2">Lacks conserved residue(s) required for the propagation of feature annotation.</text>
</comment>
<dbReference type="AlphaFoldDB" id="A0A1V3NGF8"/>
<dbReference type="PROSITE" id="PS51635">
    <property type="entry name" value="PNPLA"/>
    <property type="match status" value="1"/>
</dbReference>
<organism evidence="4 5">
    <name type="scientific">Thioalkalivibrio denitrificans</name>
    <dbReference type="NCBI Taxonomy" id="108003"/>
    <lineage>
        <taxon>Bacteria</taxon>
        <taxon>Pseudomonadati</taxon>
        <taxon>Pseudomonadota</taxon>
        <taxon>Gammaproteobacteria</taxon>
        <taxon>Chromatiales</taxon>
        <taxon>Ectothiorhodospiraceae</taxon>
        <taxon>Thioalkalivibrio</taxon>
    </lineage>
</organism>
<evidence type="ECO:0000259" key="3">
    <source>
        <dbReference type="PROSITE" id="PS51635"/>
    </source>
</evidence>
<evidence type="ECO:0000256" key="1">
    <source>
        <dbReference type="ARBA" id="ARBA00023098"/>
    </source>
</evidence>
<feature type="short sequence motif" description="DGA/G" evidence="2">
    <location>
        <begin position="302"/>
        <end position="304"/>
    </location>
</feature>
<dbReference type="GO" id="GO:0016042">
    <property type="term" value="P:lipid catabolic process"/>
    <property type="evidence" value="ECO:0007669"/>
    <property type="project" value="UniProtKB-UniRule"/>
</dbReference>
<evidence type="ECO:0000313" key="4">
    <source>
        <dbReference type="EMBL" id="OOG24135.1"/>
    </source>
</evidence>
<dbReference type="EMBL" id="MVBK01000051">
    <property type="protein sequence ID" value="OOG24135.1"/>
    <property type="molecule type" value="Genomic_DNA"/>
</dbReference>
<proteinExistence type="predicted"/>
<keyword evidence="5" id="KW-1185">Reference proteome</keyword>
<sequence>MRKPEPGTFELGLVMAGAVSAGAYTAGVLDFLFEALQDWEDAKAKTPGEVPDHRIQIRAVAGASAGGIASALTAMVPFTRHHPVRDLHKATTAAKPANASRNLFYRCWVRDVDLTTMLDTGDIRERHVPSLLNGDPVARIADEAIATVRHSPPLGGMPWFANPLQLFLKVTNLRGVPYLINMVTDDGIRGHRVISHADHAHFAVFGTTGGEGEGLPPGATAVNFEGTLGTPDDGWEGVRDAALATSAFPVGLPARALKNDLRCYEARPWARPAGVSLDEEPPSIRPDCPPHLMRPYEFWSVDGGLINNEPLEAARVALSGAPDVHNERHPEKADRAVLMIDPFPDDIGPSVPEHGEMPDILGSAFALLPTLKNQARFKPEEVMLAMHEDIYSRFLIAPRRGDRKGMETHIASGGLGGFAGFVDAQLRMHDFQLGRRNAQKFLRDHLVIHRNNPIVRDWVVRMEADGRLEDYQPRRRGPGGTEKVDRDFVQLVPLVGNARRAVPERPWPQLKWNDVKARLQDGMDARAEVLARAMVHRGLDFLGLKDRRLLSRLIDAIVTRQIRNASRNKALSAIQEDLRTRGLLR</sequence>
<evidence type="ECO:0000313" key="5">
    <source>
        <dbReference type="Proteomes" id="UP000189462"/>
    </source>
</evidence>
<feature type="short sequence motif" description="GXSXG" evidence="2">
    <location>
        <begin position="62"/>
        <end position="66"/>
    </location>
</feature>
<dbReference type="GO" id="GO:0016787">
    <property type="term" value="F:hydrolase activity"/>
    <property type="evidence" value="ECO:0007669"/>
    <property type="project" value="UniProtKB-UniRule"/>
</dbReference>
<dbReference type="InterPro" id="IPR016035">
    <property type="entry name" value="Acyl_Trfase/lysoPLipase"/>
</dbReference>